<dbReference type="InterPro" id="IPR036397">
    <property type="entry name" value="RNaseH_sf"/>
</dbReference>
<dbReference type="GO" id="GO:0015074">
    <property type="term" value="P:DNA integration"/>
    <property type="evidence" value="ECO:0007669"/>
    <property type="project" value="InterPro"/>
</dbReference>
<reference evidence="3" key="1">
    <citation type="submission" date="2019-12" db="UniProtKB">
        <authorList>
            <consortium name="WormBaseParasite"/>
        </authorList>
    </citation>
    <scope>IDENTIFICATION</scope>
</reference>
<sequence length="591" mass="67509">MSDVSEKVIKTESSAVLCWIRATCKRFSAFEENRITDILDGFDASQWSHVPGDENPADNLTHGLSVASLAAGNRWINGPSFLHLEAHCWPKEEWRVSPANDTLEEAVIARAVAEVPENVVLNLINRYSNYDRLLRIMMYVEKFIRRCRKLITSEDISVTPDSTWVWKHCIRAVKGMCFGNGQRLLHDCGKVLVSSRLFRLKPFLSSDGLIRVGGRLDQSSLAFYARHPLILPSKHALTILFIRRTHERHFHAGVETTLSLTSAIVWILNGRQVIDRCVICRRYRSRSPGIPKTPLLECRVNRPAVPFTHLGLYCFGPILVSVRRSQEKRRVTIFTCLASRALHFEVCLSLDVNSFLYAFRRFTSRRGTPTECYSDNGKNFIAGHRALIDGSLRLDATPITSHMTGNRVKWNFNPPEVPHFGGAWERLIRSAKLALRTTLHGQRITDEVLHTVVVEIENIMNRRPHSNVPVDLITRQDLNSRKQWFVAQAVLDRFWRKWMREYVPTLICGPKEIVQKAAMAGAADVEVFFAKAHKDERKAIKRLTSFVTKSTFSKNEEDLKKKEQFIITLGSFLAKQKLADELKETIELAIL</sequence>
<dbReference type="PROSITE" id="PS50994">
    <property type="entry name" value="INTEGRASE"/>
    <property type="match status" value="1"/>
</dbReference>
<dbReference type="InterPro" id="IPR001584">
    <property type="entry name" value="Integrase_cat-core"/>
</dbReference>
<dbReference type="PANTHER" id="PTHR47331:SF1">
    <property type="entry name" value="GAG-LIKE PROTEIN"/>
    <property type="match status" value="1"/>
</dbReference>
<evidence type="ECO:0000313" key="2">
    <source>
        <dbReference type="Proteomes" id="UP000046395"/>
    </source>
</evidence>
<proteinExistence type="predicted"/>
<dbReference type="AlphaFoldDB" id="A0A5S6Q6G7"/>
<dbReference type="Proteomes" id="UP000046395">
    <property type="component" value="Unassembled WGS sequence"/>
</dbReference>
<feature type="domain" description="Integrase catalytic" evidence="1">
    <location>
        <begin position="302"/>
        <end position="477"/>
    </location>
</feature>
<dbReference type="WBParaSite" id="TMUE_1000002773.1">
    <property type="protein sequence ID" value="TMUE_1000002773.1"/>
    <property type="gene ID" value="WBGene00298480"/>
</dbReference>
<evidence type="ECO:0000259" key="1">
    <source>
        <dbReference type="PROSITE" id="PS50994"/>
    </source>
</evidence>
<dbReference type="SUPFAM" id="SSF53098">
    <property type="entry name" value="Ribonuclease H-like"/>
    <property type="match status" value="1"/>
</dbReference>
<name>A0A5S6Q6G7_TRIMR</name>
<organism evidence="2 3">
    <name type="scientific">Trichuris muris</name>
    <name type="common">Mouse whipworm</name>
    <dbReference type="NCBI Taxonomy" id="70415"/>
    <lineage>
        <taxon>Eukaryota</taxon>
        <taxon>Metazoa</taxon>
        <taxon>Ecdysozoa</taxon>
        <taxon>Nematoda</taxon>
        <taxon>Enoplea</taxon>
        <taxon>Dorylaimia</taxon>
        <taxon>Trichinellida</taxon>
        <taxon>Trichuridae</taxon>
        <taxon>Trichuris</taxon>
    </lineage>
</organism>
<dbReference type="GO" id="GO:0003676">
    <property type="term" value="F:nucleic acid binding"/>
    <property type="evidence" value="ECO:0007669"/>
    <property type="project" value="InterPro"/>
</dbReference>
<protein>
    <submittedName>
        <fullName evidence="3">Integrase catalytic domain-containing protein</fullName>
    </submittedName>
</protein>
<keyword evidence="2" id="KW-1185">Reference proteome</keyword>
<dbReference type="Gene3D" id="3.30.420.10">
    <property type="entry name" value="Ribonuclease H-like superfamily/Ribonuclease H"/>
    <property type="match status" value="1"/>
</dbReference>
<accession>A0A5S6Q6G7</accession>
<evidence type="ECO:0000313" key="3">
    <source>
        <dbReference type="WBParaSite" id="TMUE_1000002773.1"/>
    </source>
</evidence>
<dbReference type="PANTHER" id="PTHR47331">
    <property type="entry name" value="PHD-TYPE DOMAIN-CONTAINING PROTEIN"/>
    <property type="match status" value="1"/>
</dbReference>
<dbReference type="STRING" id="70415.A0A5S6Q6G7"/>
<dbReference type="InterPro" id="IPR012337">
    <property type="entry name" value="RNaseH-like_sf"/>
</dbReference>